<feature type="domain" description="Anoctamin transmembrane" evidence="10">
    <location>
        <begin position="142"/>
        <end position="481"/>
    </location>
</feature>
<sequence>MVTLSRNSSSFEIDQTDKQSFFTQTERSYVIGYILKRASTDKSRDEMKQADIVGLDDDEIDHEHGTGVRPEDVQMANEEMKNIDHGIDILIKDQVFIDAYPLHTAKEKFRLDSNEKDNVRILLMNNWAAWGKAFKQQPIDYIRLYFGEMVGFYFAWLGYYTMWLVIPTILGIIIFFSGFFGLIDVCEEMADWEMCPICLFCQTFKLGKSCTRIKLSRVLDNEGTLVFAIFMALWATIFMEMWKREQFRIAYRWNVHELVEVEEPPRPEFIALVDKKFKPEKKSISRGIKEPHIPLWSSKVPVKIFTVFIILLSMLLSIFILAGVITVKILVAYKMRSHEQAIIRQMASATATAVGALLSLVSISVLTLLFNKVAVYLTDKEHHRTQSQYDDALTLKLYLLQFVNIYSSIFYVAFVQGPGAGLPGDPTNWIGTQFGCDAGDCLFELFLQMVIIMVGKQMVNFLIENTKPVLLKMYKNFKNLRIRTTPAANNEPMTTVISAFEDPKKLRWSKTRGMCRDAKKFLELYKRTMVTRANDIGVWADILQVLTSIAVRSNAFVIAFTSQYIQRMVYYHFYRAENIVGFDNYVNFTMSKMACDRFQGLESKCTTCYYPAFREPPESPHAYEPTKTYWNILAAKFIFIFVFENIVIVLTSLLAHLVPDVDGKLQILMRREETLTNEIIVLAESKGSGLSNQANKLVASLASKPHVDVKHSESDERQEFVFYDLSQMTHDHDSSDEDDATYAESIMHD</sequence>
<keyword evidence="7" id="KW-0325">Glycoprotein</keyword>
<feature type="region of interest" description="Disordered" evidence="9">
    <location>
        <begin position="729"/>
        <end position="749"/>
    </location>
</feature>
<feature type="transmembrane region" description="Helical" evidence="8">
    <location>
        <begin position="304"/>
        <end position="333"/>
    </location>
</feature>
<evidence type="ECO:0000256" key="8">
    <source>
        <dbReference type="RuleBase" id="RU280814"/>
    </source>
</evidence>
<dbReference type="AlphaFoldDB" id="A0ABD2Q414"/>
<evidence type="ECO:0000256" key="6">
    <source>
        <dbReference type="ARBA" id="ARBA00023136"/>
    </source>
</evidence>
<evidence type="ECO:0000256" key="2">
    <source>
        <dbReference type="ARBA" id="ARBA00009671"/>
    </source>
</evidence>
<feature type="domain" description="Anoctamin dimerisation" evidence="11">
    <location>
        <begin position="80"/>
        <end position="139"/>
    </location>
</feature>
<dbReference type="EMBL" id="JBJKFK010001027">
    <property type="protein sequence ID" value="KAL3314339.1"/>
    <property type="molecule type" value="Genomic_DNA"/>
</dbReference>
<evidence type="ECO:0000256" key="9">
    <source>
        <dbReference type="SAM" id="MobiDB-lite"/>
    </source>
</evidence>
<gene>
    <name evidence="12" type="ORF">Ciccas_007046</name>
</gene>
<feature type="transmembrane region" description="Helical" evidence="8">
    <location>
        <begin position="224"/>
        <end position="242"/>
    </location>
</feature>
<comment type="subcellular location">
    <subcellularLocation>
        <location evidence="1">Cell membrane</location>
        <topology evidence="1">Multi-pass membrane protein</topology>
    </subcellularLocation>
    <subcellularLocation>
        <location evidence="8">Membrane</location>
        <topology evidence="8">Multi-pass membrane protein</topology>
    </subcellularLocation>
</comment>
<dbReference type="Proteomes" id="UP001626550">
    <property type="component" value="Unassembled WGS sequence"/>
</dbReference>
<proteinExistence type="inferred from homology"/>
<dbReference type="InterPro" id="IPR007632">
    <property type="entry name" value="Anoctamin"/>
</dbReference>
<evidence type="ECO:0000256" key="1">
    <source>
        <dbReference type="ARBA" id="ARBA00004651"/>
    </source>
</evidence>
<feature type="transmembrane region" description="Helical" evidence="8">
    <location>
        <begin position="637"/>
        <end position="658"/>
    </location>
</feature>
<keyword evidence="4 8" id="KW-0812">Transmembrane</keyword>
<feature type="transmembrane region" description="Helical" evidence="8">
    <location>
        <begin position="353"/>
        <end position="377"/>
    </location>
</feature>
<keyword evidence="5 8" id="KW-1133">Transmembrane helix</keyword>
<comment type="caution">
    <text evidence="8">Lacks conserved residue(s) required for the propagation of feature annotation.</text>
</comment>
<feature type="domain" description="Anoctamin transmembrane" evidence="10">
    <location>
        <begin position="517"/>
        <end position="672"/>
    </location>
</feature>
<dbReference type="InterPro" id="IPR049452">
    <property type="entry name" value="Anoctamin_TM"/>
</dbReference>
<feature type="transmembrane region" description="Helical" evidence="8">
    <location>
        <begin position="445"/>
        <end position="463"/>
    </location>
</feature>
<reference evidence="12 13" key="1">
    <citation type="submission" date="2024-11" db="EMBL/GenBank/DDBJ databases">
        <title>Adaptive evolution of stress response genes in parasites aligns with host niche diversity.</title>
        <authorList>
            <person name="Hahn C."/>
            <person name="Resl P."/>
        </authorList>
    </citation>
    <scope>NUCLEOTIDE SEQUENCE [LARGE SCALE GENOMIC DNA]</scope>
    <source>
        <strain evidence="12">EGGRZ-B1_66</strain>
        <tissue evidence="12">Body</tissue>
    </source>
</reference>
<dbReference type="PANTHER" id="PTHR12308:SF83">
    <property type="entry name" value="ANOCTAMIN"/>
    <property type="match status" value="1"/>
</dbReference>
<dbReference type="Pfam" id="PF16178">
    <property type="entry name" value="Anoct_dimer"/>
    <property type="match status" value="1"/>
</dbReference>
<evidence type="ECO:0000256" key="3">
    <source>
        <dbReference type="ARBA" id="ARBA00022475"/>
    </source>
</evidence>
<dbReference type="PANTHER" id="PTHR12308">
    <property type="entry name" value="ANOCTAMIN"/>
    <property type="match status" value="1"/>
</dbReference>
<dbReference type="InterPro" id="IPR032394">
    <property type="entry name" value="Anoct_dimer"/>
</dbReference>
<evidence type="ECO:0000259" key="11">
    <source>
        <dbReference type="Pfam" id="PF16178"/>
    </source>
</evidence>
<evidence type="ECO:0000256" key="5">
    <source>
        <dbReference type="ARBA" id="ARBA00022989"/>
    </source>
</evidence>
<keyword evidence="6 8" id="KW-0472">Membrane</keyword>
<accession>A0ABD2Q414</accession>
<protein>
    <recommendedName>
        <fullName evidence="8">Anoctamin</fullName>
    </recommendedName>
</protein>
<dbReference type="GO" id="GO:0005886">
    <property type="term" value="C:plasma membrane"/>
    <property type="evidence" value="ECO:0007669"/>
    <property type="project" value="UniProtKB-SubCell"/>
</dbReference>
<keyword evidence="3" id="KW-1003">Cell membrane</keyword>
<evidence type="ECO:0000313" key="12">
    <source>
        <dbReference type="EMBL" id="KAL3314339.1"/>
    </source>
</evidence>
<name>A0ABD2Q414_9PLAT</name>
<evidence type="ECO:0000259" key="10">
    <source>
        <dbReference type="Pfam" id="PF04547"/>
    </source>
</evidence>
<evidence type="ECO:0000256" key="4">
    <source>
        <dbReference type="ARBA" id="ARBA00022692"/>
    </source>
</evidence>
<comment type="similarity">
    <text evidence="2 8">Belongs to the anoctamin family.</text>
</comment>
<dbReference type="Pfam" id="PF04547">
    <property type="entry name" value="Anoctamin"/>
    <property type="match status" value="2"/>
</dbReference>
<keyword evidence="13" id="KW-1185">Reference proteome</keyword>
<organism evidence="12 13">
    <name type="scientific">Cichlidogyrus casuarinus</name>
    <dbReference type="NCBI Taxonomy" id="1844966"/>
    <lineage>
        <taxon>Eukaryota</taxon>
        <taxon>Metazoa</taxon>
        <taxon>Spiralia</taxon>
        <taxon>Lophotrochozoa</taxon>
        <taxon>Platyhelminthes</taxon>
        <taxon>Monogenea</taxon>
        <taxon>Monopisthocotylea</taxon>
        <taxon>Dactylogyridea</taxon>
        <taxon>Ancyrocephalidae</taxon>
        <taxon>Cichlidogyrus</taxon>
    </lineage>
</organism>
<evidence type="ECO:0000313" key="13">
    <source>
        <dbReference type="Proteomes" id="UP001626550"/>
    </source>
</evidence>
<evidence type="ECO:0000256" key="7">
    <source>
        <dbReference type="ARBA" id="ARBA00023180"/>
    </source>
</evidence>
<comment type="caution">
    <text evidence="12">The sequence shown here is derived from an EMBL/GenBank/DDBJ whole genome shotgun (WGS) entry which is preliminary data.</text>
</comment>
<feature type="transmembrane region" description="Helical" evidence="8">
    <location>
        <begin position="153"/>
        <end position="183"/>
    </location>
</feature>
<feature type="transmembrane region" description="Helical" evidence="8">
    <location>
        <begin position="397"/>
        <end position="414"/>
    </location>
</feature>